<dbReference type="EMBL" id="BK016090">
    <property type="protein sequence ID" value="DAF94024.1"/>
    <property type="molecule type" value="Genomic_DNA"/>
</dbReference>
<accession>A0A8S5UHR5</accession>
<evidence type="ECO:0000313" key="1">
    <source>
        <dbReference type="EMBL" id="DAF94024.1"/>
    </source>
</evidence>
<sequence length="65" mass="7575">MTTDYEKKYHNLLNRVLDLQLEFDSVHAAFVGAFDTPVARRLQADEYSEDARRRLRNFATSIGKL</sequence>
<reference evidence="1" key="1">
    <citation type="journal article" date="2021" name="Proc. Natl. Acad. Sci. U.S.A.">
        <title>A Catalog of Tens of Thousands of Viruses from Human Metagenomes Reveals Hidden Associations with Chronic Diseases.</title>
        <authorList>
            <person name="Tisza M.J."/>
            <person name="Buck C.B."/>
        </authorList>
    </citation>
    <scope>NUCLEOTIDE SEQUENCE</scope>
    <source>
        <strain evidence="1">Ctu2j3</strain>
    </source>
</reference>
<protein>
    <submittedName>
        <fullName evidence="1">Uncharacterized protein</fullName>
    </submittedName>
</protein>
<organism evidence="1">
    <name type="scientific">Myoviridae sp. ctu2j3</name>
    <dbReference type="NCBI Taxonomy" id="2825197"/>
    <lineage>
        <taxon>Viruses</taxon>
        <taxon>Duplodnaviria</taxon>
        <taxon>Heunggongvirae</taxon>
        <taxon>Uroviricota</taxon>
        <taxon>Caudoviricetes</taxon>
    </lineage>
</organism>
<dbReference type="EMBL" id="BK016090">
    <property type="protein sequence ID" value="DAF94073.1"/>
    <property type="molecule type" value="Genomic_DNA"/>
</dbReference>
<proteinExistence type="predicted"/>
<name>A0A8S5UHR5_9CAUD</name>